<name>A0ABR4DIZ9_9PEZI</name>
<dbReference type="PANTHER" id="PTHR23183:SF0">
    <property type="entry name" value="NUCLEOLAR PROTEIN 14"/>
    <property type="match status" value="1"/>
</dbReference>
<organism evidence="9 10">
    <name type="scientific">Remersonia thermophila</name>
    <dbReference type="NCBI Taxonomy" id="72144"/>
    <lineage>
        <taxon>Eukaryota</taxon>
        <taxon>Fungi</taxon>
        <taxon>Dikarya</taxon>
        <taxon>Ascomycota</taxon>
        <taxon>Pezizomycotina</taxon>
        <taxon>Sordariomycetes</taxon>
        <taxon>Sordariomycetidae</taxon>
        <taxon>Sordariales</taxon>
        <taxon>Sordariales incertae sedis</taxon>
        <taxon>Remersonia</taxon>
    </lineage>
</organism>
<keyword evidence="7" id="KW-0175">Coiled coil</keyword>
<feature type="region of interest" description="Disordered" evidence="8">
    <location>
        <begin position="943"/>
        <end position="964"/>
    </location>
</feature>
<accession>A0ABR4DIZ9</accession>
<feature type="compositionally biased region" description="Acidic residues" evidence="8">
    <location>
        <begin position="388"/>
        <end position="404"/>
    </location>
</feature>
<dbReference type="PANTHER" id="PTHR23183">
    <property type="entry name" value="NOP14"/>
    <property type="match status" value="1"/>
</dbReference>
<comment type="function">
    <text evidence="6">Involved in nucleolar processing of pre-18S ribosomal RNA. Has a role in the nuclear export of 40S pre-ribosomal subunit to the cytoplasm.</text>
</comment>
<feature type="compositionally biased region" description="Basic and acidic residues" evidence="8">
    <location>
        <begin position="943"/>
        <end position="954"/>
    </location>
</feature>
<feature type="compositionally biased region" description="Basic and acidic residues" evidence="8">
    <location>
        <begin position="405"/>
        <end position="420"/>
    </location>
</feature>
<evidence type="ECO:0000256" key="8">
    <source>
        <dbReference type="SAM" id="MobiDB-lite"/>
    </source>
</evidence>
<dbReference type="GeneID" id="98123220"/>
<evidence type="ECO:0000256" key="2">
    <source>
        <dbReference type="ARBA" id="ARBA00007466"/>
    </source>
</evidence>
<protein>
    <recommendedName>
        <fullName evidence="11">Nucleolar protein 14</fullName>
    </recommendedName>
</protein>
<feature type="compositionally biased region" description="Acidic residues" evidence="8">
    <location>
        <begin position="246"/>
        <end position="255"/>
    </location>
</feature>
<feature type="region of interest" description="Disordered" evidence="8">
    <location>
        <begin position="170"/>
        <end position="264"/>
    </location>
</feature>
<feature type="compositionally biased region" description="Acidic residues" evidence="8">
    <location>
        <begin position="446"/>
        <end position="459"/>
    </location>
</feature>
<feature type="coiled-coil region" evidence="7">
    <location>
        <begin position="885"/>
        <end position="923"/>
    </location>
</feature>
<evidence type="ECO:0000256" key="7">
    <source>
        <dbReference type="SAM" id="Coils"/>
    </source>
</evidence>
<dbReference type="Pfam" id="PF04147">
    <property type="entry name" value="Nop14"/>
    <property type="match status" value="1"/>
</dbReference>
<feature type="compositionally biased region" description="Basic residues" evidence="8">
    <location>
        <begin position="955"/>
        <end position="964"/>
    </location>
</feature>
<evidence type="ECO:0000256" key="3">
    <source>
        <dbReference type="ARBA" id="ARBA00022517"/>
    </source>
</evidence>
<feature type="region of interest" description="Disordered" evidence="8">
    <location>
        <begin position="107"/>
        <end position="126"/>
    </location>
</feature>
<comment type="subcellular location">
    <subcellularLocation>
        <location evidence="1">Nucleus</location>
        <location evidence="1">Nucleolus</location>
    </subcellularLocation>
</comment>
<evidence type="ECO:0000256" key="6">
    <source>
        <dbReference type="ARBA" id="ARBA00024695"/>
    </source>
</evidence>
<comment type="caution">
    <text evidence="9">The sequence shown here is derived from an EMBL/GenBank/DDBJ whole genome shotgun (WGS) entry which is preliminary data.</text>
</comment>
<sequence length="964" mass="109327">MCVRHSHTHTHLAWHPSYDAPNSTSTMAGSQLKRLKASLREQGIIGPQKSKKEKRQTAAQLKAQPDKRLQRHEALASIREQFNPFQFKTNARGPKFEVTTNKPVGDKAAMGIKGRPGLSKARSEEKRRETLLVELQRRNKVGGIIDRRFGEDDPNMSLEDKMIERYTREQMRNHKKSSTFDLEDEDESAGRLTHMGRPLFDDDDDEDVGEIGVRDDFDEEDLPSGDESDTSRAERRRLKRLRLEEAAAEQEEEDGQPERKKTKKEIYEEIIAKSKLHKLERQAAKEEDNELRQELDKALPELQALLFQQRPKEPSKEAGAAEPRLVIAGKDKATVDKEYDIEVKKLAVDKRAQPAERTKTEEEKAKEEAERLKELEEKRLRRMRGEAVEESEEEEEEEEEEESEEKDKKKKDDDDARDPFQAEPEDEDEFGLGKGVKYRPTATELGLDDEDDFLIDDDLVASGSDLEFDSDGMDSDESDEEASGSESGDDERDDDDEFVKGILSEAVTKDAVFQAPENKKGNDENGIPYTFPCPQSHDELLEAFQGVDVTKHPVAVQRVRALYHPKLDSKNKERLGRFSEVLVQHVAYLGDRFEHHWFPTLESLSRHVHSLAKSFPIEVAKAYRAHIQTITDDRPLALTVGDLVILTAIGTTFPTSDHFHQVATPAMLAISRYLGQKIPQALSDYATGAYLSILALQYQSFAKRYVPELINFCLNTLCALAPEKLSERPGFFPVFEPAAGIRISGARDTAVRQLNCRDCLPQQQPLSPADAASLKVAVVSTVTAVLKSAAETWRGLPAFHETFAPAVAVLQHLAASPKSASHLPSQLAARVSSAATSLSHLLALSRLARRPLELHHHRPLAIRTFVPKFEDSFDPDKHYDPDRERAELARLRAEHKRERKGALRELRKDARFLQRETLRIKKAKDEAYEKKFKRIIAEIQGEEGHAAKEYEREKAARKRKARRG</sequence>
<keyword evidence="3" id="KW-0690">Ribosome biogenesis</keyword>
<keyword evidence="4" id="KW-0698">rRNA processing</keyword>
<evidence type="ECO:0000256" key="1">
    <source>
        <dbReference type="ARBA" id="ARBA00004604"/>
    </source>
</evidence>
<gene>
    <name evidence="9" type="ORF">VTJ83DRAFT_2319</name>
</gene>
<evidence type="ECO:0000256" key="4">
    <source>
        <dbReference type="ARBA" id="ARBA00022552"/>
    </source>
</evidence>
<proteinExistence type="inferred from homology"/>
<feature type="compositionally biased region" description="Acidic residues" evidence="8">
    <location>
        <begin position="466"/>
        <end position="495"/>
    </location>
</feature>
<evidence type="ECO:0000313" key="9">
    <source>
        <dbReference type="EMBL" id="KAL2270135.1"/>
    </source>
</evidence>
<keyword evidence="10" id="KW-1185">Reference proteome</keyword>
<dbReference type="EMBL" id="JAZGUE010000002">
    <property type="protein sequence ID" value="KAL2270135.1"/>
    <property type="molecule type" value="Genomic_DNA"/>
</dbReference>
<feature type="compositionally biased region" description="Acidic residues" evidence="8">
    <location>
        <begin position="216"/>
        <end position="228"/>
    </location>
</feature>
<feature type="region of interest" description="Disordered" evidence="8">
    <location>
        <begin position="308"/>
        <end position="495"/>
    </location>
</feature>
<evidence type="ECO:0000313" key="10">
    <source>
        <dbReference type="Proteomes" id="UP001600064"/>
    </source>
</evidence>
<reference evidence="9 10" key="1">
    <citation type="journal article" date="2024" name="Commun. Biol.">
        <title>Comparative genomic analysis of thermophilic fungi reveals convergent evolutionary adaptations and gene losses.</title>
        <authorList>
            <person name="Steindorff A.S."/>
            <person name="Aguilar-Pontes M.V."/>
            <person name="Robinson A.J."/>
            <person name="Andreopoulos B."/>
            <person name="LaButti K."/>
            <person name="Kuo A."/>
            <person name="Mondo S."/>
            <person name="Riley R."/>
            <person name="Otillar R."/>
            <person name="Haridas S."/>
            <person name="Lipzen A."/>
            <person name="Grimwood J."/>
            <person name="Schmutz J."/>
            <person name="Clum A."/>
            <person name="Reid I.D."/>
            <person name="Moisan M.C."/>
            <person name="Butler G."/>
            <person name="Nguyen T.T.M."/>
            <person name="Dewar K."/>
            <person name="Conant G."/>
            <person name="Drula E."/>
            <person name="Henrissat B."/>
            <person name="Hansel C."/>
            <person name="Singer S."/>
            <person name="Hutchinson M.I."/>
            <person name="de Vries R.P."/>
            <person name="Natvig D.O."/>
            <person name="Powell A.J."/>
            <person name="Tsang A."/>
            <person name="Grigoriev I.V."/>
        </authorList>
    </citation>
    <scope>NUCLEOTIDE SEQUENCE [LARGE SCALE GENOMIC DNA]</scope>
    <source>
        <strain evidence="9 10">ATCC 22073</strain>
    </source>
</reference>
<evidence type="ECO:0008006" key="11">
    <source>
        <dbReference type="Google" id="ProtNLM"/>
    </source>
</evidence>
<dbReference type="RefSeq" id="XP_070868859.1">
    <property type="nucleotide sequence ID" value="XM_071008576.1"/>
</dbReference>
<evidence type="ECO:0000256" key="5">
    <source>
        <dbReference type="ARBA" id="ARBA00023242"/>
    </source>
</evidence>
<dbReference type="InterPro" id="IPR007276">
    <property type="entry name" value="Nop14"/>
</dbReference>
<keyword evidence="5" id="KW-0539">Nucleus</keyword>
<feature type="compositionally biased region" description="Basic and acidic residues" evidence="8">
    <location>
        <begin position="329"/>
        <end position="387"/>
    </location>
</feature>
<dbReference type="Proteomes" id="UP001600064">
    <property type="component" value="Unassembled WGS sequence"/>
</dbReference>
<comment type="similarity">
    <text evidence="2">Belongs to the NOP14 family.</text>
</comment>
<feature type="region of interest" description="Disordered" evidence="8">
    <location>
        <begin position="40"/>
        <end position="68"/>
    </location>
</feature>